<feature type="domain" description="Amidohydrolase-related" evidence="1">
    <location>
        <begin position="216"/>
        <end position="365"/>
    </location>
</feature>
<dbReference type="GO" id="GO:0016810">
    <property type="term" value="F:hydrolase activity, acting on carbon-nitrogen (but not peptide) bonds"/>
    <property type="evidence" value="ECO:0007669"/>
    <property type="project" value="InterPro"/>
</dbReference>
<keyword evidence="3" id="KW-1185">Reference proteome</keyword>
<dbReference type="GO" id="GO:0019700">
    <property type="term" value="P:organic phosphonate catabolic process"/>
    <property type="evidence" value="ECO:0007669"/>
    <property type="project" value="InterPro"/>
</dbReference>
<evidence type="ECO:0000259" key="1">
    <source>
        <dbReference type="Pfam" id="PF01979"/>
    </source>
</evidence>
<dbReference type="PIRSF" id="PIRSF038971">
    <property type="entry name" value="PhnM"/>
    <property type="match status" value="1"/>
</dbReference>
<dbReference type="InterPro" id="IPR051781">
    <property type="entry name" value="Metallo-dep_Hydrolase"/>
</dbReference>
<dbReference type="SUPFAM" id="SSF51556">
    <property type="entry name" value="Metallo-dependent hydrolases"/>
    <property type="match status" value="1"/>
</dbReference>
<dbReference type="EMBL" id="FNZH01000001">
    <property type="protein sequence ID" value="SEI79339.1"/>
    <property type="molecule type" value="Genomic_DNA"/>
</dbReference>
<dbReference type="InterPro" id="IPR012696">
    <property type="entry name" value="PhnM"/>
</dbReference>
<dbReference type="NCBIfam" id="NF011990">
    <property type="entry name" value="PRK15446.2-6"/>
    <property type="match status" value="1"/>
</dbReference>
<dbReference type="OrthoDB" id="9802793at2"/>
<reference evidence="3" key="1">
    <citation type="submission" date="2016-10" db="EMBL/GenBank/DDBJ databases">
        <authorList>
            <person name="Varghese N."/>
            <person name="Submissions S."/>
        </authorList>
    </citation>
    <scope>NUCLEOTIDE SEQUENCE [LARGE SCALE GENOMIC DNA]</scope>
    <source>
        <strain evidence="3">IBRC-M 10761</strain>
    </source>
</reference>
<dbReference type="SUPFAM" id="SSF51338">
    <property type="entry name" value="Composite domain of metallo-dependent hydrolases"/>
    <property type="match status" value="1"/>
</dbReference>
<sequence length="378" mass="42472">MQKTILKNAHIVTPHEDFMGGLVIENGVITDIRRGRHLLEGEDLNGKWLIPGCIDIHSDYWEKEIHPRPSANFPLNMAFHFMDQRAAACGITTVFTAISFSEDADKNRTFSEAIHYAKTLENCSQSALVRHFVHARLDPNTDKVLEVLPEIKSIEALKLVVFNENIPGQRQFSFEFEVERNAHRLGISRPEARSFLQEKIDRMREINHRSAISQMLHKQVCLGSHDDTMVTHVDEAAAHGCVLSEMPTSIAAARRAKEQGLWVCMGAPNLVRGGSHCGNLSSLDAMKERLVDMFCSDYHFPTLMTGVMKMLQLGWTPSEAVNQVSLNPAKMLQMNEIGSIEIGKKADLVAFHPEGTFAKVETVWIEGIEKFSLRLGEK</sequence>
<gene>
    <name evidence="2" type="ORF">SAMN05192553_101310</name>
</gene>
<dbReference type="InterPro" id="IPR032466">
    <property type="entry name" value="Metal_Hydrolase"/>
</dbReference>
<proteinExistence type="predicted"/>
<dbReference type="Pfam" id="PF01979">
    <property type="entry name" value="Amidohydro_1"/>
    <property type="match status" value="1"/>
</dbReference>
<dbReference type="InterPro" id="IPR011059">
    <property type="entry name" value="Metal-dep_hydrolase_composite"/>
</dbReference>
<dbReference type="Gene3D" id="3.20.20.140">
    <property type="entry name" value="Metal-dependent hydrolases"/>
    <property type="match status" value="2"/>
</dbReference>
<dbReference type="PANTHER" id="PTHR43135">
    <property type="entry name" value="ALPHA-D-RIBOSE 1-METHYLPHOSPHONATE 5-TRIPHOSPHATE DIPHOSPHATASE"/>
    <property type="match status" value="1"/>
</dbReference>
<dbReference type="InterPro" id="IPR006680">
    <property type="entry name" value="Amidohydro-rel"/>
</dbReference>
<evidence type="ECO:0000313" key="2">
    <source>
        <dbReference type="EMBL" id="SEI79339.1"/>
    </source>
</evidence>
<evidence type="ECO:0000313" key="3">
    <source>
        <dbReference type="Proteomes" id="UP000199403"/>
    </source>
</evidence>
<protein>
    <submittedName>
        <fullName evidence="2">Alpha-D-ribose 1-methylphosphonate 5-triphosphate diphosphatase</fullName>
    </submittedName>
</protein>
<dbReference type="AlphaFoldDB" id="A0A1H6TGZ0"/>
<dbReference type="STRING" id="1416801.SAMN05192553_101310"/>
<dbReference type="Proteomes" id="UP000199403">
    <property type="component" value="Unassembled WGS sequence"/>
</dbReference>
<dbReference type="PANTHER" id="PTHR43135:SF3">
    <property type="entry name" value="ALPHA-D-RIBOSE 1-METHYLPHOSPHONATE 5-TRIPHOSPHATE DIPHOSPHATASE"/>
    <property type="match status" value="1"/>
</dbReference>
<dbReference type="Gene3D" id="2.30.40.10">
    <property type="entry name" value="Urease, subunit C, domain 1"/>
    <property type="match status" value="1"/>
</dbReference>
<organism evidence="2 3">
    <name type="scientific">Cyclobacterium xiamenense</name>
    <dbReference type="NCBI Taxonomy" id="1297121"/>
    <lineage>
        <taxon>Bacteria</taxon>
        <taxon>Pseudomonadati</taxon>
        <taxon>Bacteroidota</taxon>
        <taxon>Cytophagia</taxon>
        <taxon>Cytophagales</taxon>
        <taxon>Cyclobacteriaceae</taxon>
        <taxon>Cyclobacterium</taxon>
    </lineage>
</organism>
<dbReference type="RefSeq" id="WP_092168509.1">
    <property type="nucleotide sequence ID" value="NZ_FNZH01000001.1"/>
</dbReference>
<name>A0A1H6TGZ0_9BACT</name>
<dbReference type="NCBIfam" id="NF011984">
    <property type="entry name" value="PRK15446.1-5"/>
    <property type="match status" value="1"/>
</dbReference>
<accession>A0A1H6TGZ0</accession>